<gene>
    <name evidence="3" type="ORF">I4I82_18435</name>
</gene>
<dbReference type="EMBL" id="JADQDF010000001">
    <property type="protein sequence ID" value="MBW0129641.1"/>
    <property type="molecule type" value="Genomic_DNA"/>
</dbReference>
<feature type="compositionally biased region" description="Low complexity" evidence="1">
    <location>
        <begin position="179"/>
        <end position="193"/>
    </location>
</feature>
<comment type="caution">
    <text evidence="3">The sequence shown here is derived from an EMBL/GenBank/DDBJ whole genome shotgun (WGS) entry which is preliminary data.</text>
</comment>
<feature type="transmembrane region" description="Helical" evidence="2">
    <location>
        <begin position="151"/>
        <end position="171"/>
    </location>
</feature>
<dbReference type="Proteomes" id="UP000694300">
    <property type="component" value="Unassembled WGS sequence"/>
</dbReference>
<keyword evidence="2" id="KW-0812">Transmembrane</keyword>
<keyword evidence="2" id="KW-0472">Membrane</keyword>
<feature type="region of interest" description="Disordered" evidence="1">
    <location>
        <begin position="174"/>
        <end position="197"/>
    </location>
</feature>
<evidence type="ECO:0000313" key="4">
    <source>
        <dbReference type="Proteomes" id="UP000694300"/>
    </source>
</evidence>
<protein>
    <submittedName>
        <fullName evidence="3">Uncharacterized protein</fullName>
    </submittedName>
</protein>
<keyword evidence="2" id="KW-1133">Transmembrane helix</keyword>
<accession>A0ABS6UCK1</accession>
<organism evidence="3 4">
    <name type="scientific">Pseudonocardia oceani</name>
    <dbReference type="NCBI Taxonomy" id="2792013"/>
    <lineage>
        <taxon>Bacteria</taxon>
        <taxon>Bacillati</taxon>
        <taxon>Actinomycetota</taxon>
        <taxon>Actinomycetes</taxon>
        <taxon>Pseudonocardiales</taxon>
        <taxon>Pseudonocardiaceae</taxon>
        <taxon>Pseudonocardia</taxon>
    </lineage>
</organism>
<evidence type="ECO:0000256" key="2">
    <source>
        <dbReference type="SAM" id="Phobius"/>
    </source>
</evidence>
<evidence type="ECO:0000256" key="1">
    <source>
        <dbReference type="SAM" id="MobiDB-lite"/>
    </source>
</evidence>
<name>A0ABS6UCK1_9PSEU</name>
<dbReference type="RefSeq" id="WP_218595905.1">
    <property type="nucleotide sequence ID" value="NZ_JADQDF010000001.1"/>
</dbReference>
<evidence type="ECO:0000313" key="3">
    <source>
        <dbReference type="EMBL" id="MBW0129641.1"/>
    </source>
</evidence>
<proteinExistence type="predicted"/>
<keyword evidence="4" id="KW-1185">Reference proteome</keyword>
<feature type="region of interest" description="Disordered" evidence="1">
    <location>
        <begin position="249"/>
        <end position="294"/>
    </location>
</feature>
<reference evidence="3 4" key="1">
    <citation type="submission" date="2020-11" db="EMBL/GenBank/DDBJ databases">
        <title>Pseudonocardia abyssalis sp. nov. and Pseudonocardia oceani sp. nov., description and phylogenomic analysis of two novel actinomycetes isolated from the deep Southern Ocean.</title>
        <authorList>
            <person name="Parra J."/>
        </authorList>
    </citation>
    <scope>NUCLEOTIDE SEQUENCE [LARGE SCALE GENOMIC DNA]</scope>
    <source>
        <strain evidence="4">KRD185</strain>
    </source>
</reference>
<sequence>MLENSTDGLTLLDASHTVVVTGVEHHQPVLAPWAPFADELPRHVAVELRPAPVTIGWDAGRPGVEVLLDGWRIGELAPTPAERYLPHVHDLLALGARPAAVALVGHGPQGELEVELRLPDVTDEATTALHVVHPDITFAPVPRPRDPRVPYLIGGGVLALLLVVGVTVGAGNRSDETTWTRPAAAPTTARTSPAPIPTVAATDTGIIEEIADDVVAEVVQTRPRAVVPTTTPPPAPAPVVVVPTTTVAPPPTTEEETIVLLPPTKSTQPTRPAATDASETPDPCTATTPPATCS</sequence>
<feature type="compositionally biased region" description="Low complexity" evidence="1">
    <location>
        <begin position="280"/>
        <end position="294"/>
    </location>
</feature>